<dbReference type="Pfam" id="PF26593">
    <property type="entry name" value="TraC-like"/>
    <property type="match status" value="1"/>
</dbReference>
<organism evidence="2 3">
    <name type="scientific">Candidatus Gottesmanbacteria bacterium RBG_13_45_10</name>
    <dbReference type="NCBI Taxonomy" id="1798370"/>
    <lineage>
        <taxon>Bacteria</taxon>
        <taxon>Candidatus Gottesmaniibacteriota</taxon>
    </lineage>
</organism>
<evidence type="ECO:0000313" key="2">
    <source>
        <dbReference type="EMBL" id="OGG11773.1"/>
    </source>
</evidence>
<proteinExistence type="predicted"/>
<name>A0A1F5ZHI8_9BACT</name>
<dbReference type="EMBL" id="MFIZ01000016">
    <property type="protein sequence ID" value="OGG11773.1"/>
    <property type="molecule type" value="Genomic_DNA"/>
</dbReference>
<feature type="domain" description="TraC-like" evidence="1">
    <location>
        <begin position="25"/>
        <end position="136"/>
    </location>
</feature>
<accession>A0A1F5ZHI8</accession>
<protein>
    <recommendedName>
        <fullName evidence="1">TraC-like domain-containing protein</fullName>
    </recommendedName>
</protein>
<comment type="caution">
    <text evidence="2">The sequence shown here is derived from an EMBL/GenBank/DDBJ whole genome shotgun (WGS) entry which is preliminary data.</text>
</comment>
<dbReference type="AlphaFoldDB" id="A0A1F5ZHI8"/>
<gene>
    <name evidence="2" type="ORF">A2Z00_05425</name>
</gene>
<sequence length="219" mass="25077">MAQQTIVPIRSTTQIFTEIETVDRDIIMFADGSCCMIVSATAVNFGLLSEKEQDSIILSYAGLINSLSFPIQLLIRTQHKDVTAYLRLLEDQERKEKNPKLTKSIHEYRLFVAATVKEKDVLDKKFYIIVPFSSLELGISTKVFFGSKKRGLPYDRSYIYERALMVLTPKRDHVIRLLNRLGLQAKQLTNQQLIKLFFTTYNQDVPPPDEATVQKTIGK</sequence>
<dbReference type="InterPro" id="IPR058596">
    <property type="entry name" value="TraC-like_dom"/>
</dbReference>
<reference evidence="2 3" key="1">
    <citation type="journal article" date="2016" name="Nat. Commun.">
        <title>Thousands of microbial genomes shed light on interconnected biogeochemical processes in an aquifer system.</title>
        <authorList>
            <person name="Anantharaman K."/>
            <person name="Brown C.T."/>
            <person name="Hug L.A."/>
            <person name="Sharon I."/>
            <person name="Castelle C.J."/>
            <person name="Probst A.J."/>
            <person name="Thomas B.C."/>
            <person name="Singh A."/>
            <person name="Wilkins M.J."/>
            <person name="Karaoz U."/>
            <person name="Brodie E.L."/>
            <person name="Williams K.H."/>
            <person name="Hubbard S.S."/>
            <person name="Banfield J.F."/>
        </authorList>
    </citation>
    <scope>NUCLEOTIDE SEQUENCE [LARGE SCALE GENOMIC DNA]</scope>
</reference>
<evidence type="ECO:0000259" key="1">
    <source>
        <dbReference type="Pfam" id="PF26593"/>
    </source>
</evidence>
<evidence type="ECO:0000313" key="3">
    <source>
        <dbReference type="Proteomes" id="UP000177268"/>
    </source>
</evidence>
<dbReference type="STRING" id="1798370.A2Z00_05425"/>
<dbReference type="Proteomes" id="UP000177268">
    <property type="component" value="Unassembled WGS sequence"/>
</dbReference>